<keyword evidence="5" id="KW-0206">Cytoskeleton</keyword>
<protein>
    <recommendedName>
        <fullName evidence="5">MMS19 nucleotide excision repair protein</fullName>
    </recommendedName>
</protein>
<dbReference type="GO" id="GO:0097361">
    <property type="term" value="C:cytosolic [4Fe-4S] assembly targeting complex"/>
    <property type="evidence" value="ECO:0007669"/>
    <property type="project" value="UniProtKB-UniRule"/>
</dbReference>
<evidence type="ECO:0000256" key="4">
    <source>
        <dbReference type="ARBA" id="ARBA00023242"/>
    </source>
</evidence>
<dbReference type="SUPFAM" id="SSF48371">
    <property type="entry name" value="ARM repeat"/>
    <property type="match status" value="2"/>
</dbReference>
<comment type="subcellular location">
    <subcellularLocation>
        <location evidence="5">Cytoplasm</location>
        <location evidence="5">Cytoskeleton</location>
        <location evidence="5">Spindle</location>
    </subcellularLocation>
    <subcellularLocation>
        <location evidence="1 5">Nucleus</location>
    </subcellularLocation>
</comment>
<dbReference type="Gene3D" id="1.25.10.10">
    <property type="entry name" value="Leucine-rich Repeat Variant"/>
    <property type="match status" value="1"/>
</dbReference>
<dbReference type="PANTHER" id="PTHR12891:SF0">
    <property type="entry name" value="MMS19 NUCLEOTIDE EXCISION REPAIR PROTEIN HOMOLOG"/>
    <property type="match status" value="1"/>
</dbReference>
<keyword evidence="3" id="KW-0677">Repeat</keyword>
<dbReference type="GO" id="GO:0051604">
    <property type="term" value="P:protein maturation"/>
    <property type="evidence" value="ECO:0007669"/>
    <property type="project" value="UniProtKB-UniRule"/>
</dbReference>
<dbReference type="InterPro" id="IPR039920">
    <property type="entry name" value="MMS19"/>
</dbReference>
<evidence type="ECO:0000259" key="7">
    <source>
        <dbReference type="Pfam" id="PF14500"/>
    </source>
</evidence>
<dbReference type="HOGENOM" id="CLU_005943_2_0_1"/>
<proteinExistence type="inferred from homology"/>
<dbReference type="OrthoDB" id="342900at2759"/>
<organism evidence="9">
    <name type="scientific">Drosophila sechellia</name>
    <name type="common">Fruit fly</name>
    <dbReference type="NCBI Taxonomy" id="7238"/>
    <lineage>
        <taxon>Eukaryota</taxon>
        <taxon>Metazoa</taxon>
        <taxon>Ecdysozoa</taxon>
        <taxon>Arthropoda</taxon>
        <taxon>Hexapoda</taxon>
        <taxon>Insecta</taxon>
        <taxon>Pterygota</taxon>
        <taxon>Neoptera</taxon>
        <taxon>Endopterygota</taxon>
        <taxon>Diptera</taxon>
        <taxon>Brachycera</taxon>
        <taxon>Muscomorpha</taxon>
        <taxon>Ephydroidea</taxon>
        <taxon>Drosophilidae</taxon>
        <taxon>Drosophila</taxon>
        <taxon>Sophophora</taxon>
    </lineage>
</organism>
<dbReference type="GO" id="GO:0005876">
    <property type="term" value="C:spindle microtubule"/>
    <property type="evidence" value="ECO:0007669"/>
    <property type="project" value="EnsemblMetazoa"/>
</dbReference>
<comment type="subunit">
    <text evidence="5">Component of the CIA complex.</text>
</comment>
<dbReference type="GO" id="GO:0005634">
    <property type="term" value="C:nucleus"/>
    <property type="evidence" value="ECO:0007669"/>
    <property type="project" value="UniProtKB-SubCell"/>
</dbReference>
<dbReference type="GO" id="GO:0030953">
    <property type="term" value="P:astral microtubule organization"/>
    <property type="evidence" value="ECO:0007669"/>
    <property type="project" value="EnsemblMetazoa"/>
</dbReference>
<gene>
    <name evidence="8" type="primary">Dsec\GM10795</name>
    <name evidence="8" type="ORF">Dsec_GM10795</name>
</gene>
<dbReference type="STRING" id="7238.B4I3X2"/>
<evidence type="ECO:0000313" key="9">
    <source>
        <dbReference type="Proteomes" id="UP000001292"/>
    </source>
</evidence>
<name>B4I3X2_DROSE</name>
<dbReference type="Pfam" id="PF14500">
    <property type="entry name" value="MMS19_N"/>
    <property type="match status" value="1"/>
</dbReference>
<dbReference type="GO" id="GO:0030496">
    <property type="term" value="C:midbody"/>
    <property type="evidence" value="ECO:0007669"/>
    <property type="project" value="EnsemblMetazoa"/>
</dbReference>
<feature type="domain" description="MMS19 C-terminal" evidence="6">
    <location>
        <begin position="644"/>
        <end position="908"/>
    </location>
</feature>
<dbReference type="AlphaFoldDB" id="B4I3X2"/>
<dbReference type="InterPro" id="IPR016024">
    <property type="entry name" value="ARM-type_fold"/>
</dbReference>
<dbReference type="InterPro" id="IPR029240">
    <property type="entry name" value="MMS19_N"/>
</dbReference>
<evidence type="ECO:0000256" key="5">
    <source>
        <dbReference type="RuleBase" id="RU367072"/>
    </source>
</evidence>
<keyword evidence="9" id="KW-1185">Reference proteome</keyword>
<dbReference type="GO" id="GO:0045840">
    <property type="term" value="P:positive regulation of mitotic nuclear division"/>
    <property type="evidence" value="ECO:0007669"/>
    <property type="project" value="EnsemblMetazoa"/>
</dbReference>
<dbReference type="Proteomes" id="UP000001292">
    <property type="component" value="Unassembled WGS sequence"/>
</dbReference>
<keyword evidence="5" id="KW-0234">DNA repair</keyword>
<accession>B4I3X2</accession>
<dbReference type="GO" id="GO:0031116">
    <property type="term" value="P:positive regulation of microtubule polymerization"/>
    <property type="evidence" value="ECO:0007669"/>
    <property type="project" value="EnsemblMetazoa"/>
</dbReference>
<feature type="domain" description="MMS19 N-terminal" evidence="7">
    <location>
        <begin position="42"/>
        <end position="301"/>
    </location>
</feature>
<dbReference type="PhylomeDB" id="B4I3X2"/>
<evidence type="ECO:0000256" key="1">
    <source>
        <dbReference type="ARBA" id="ARBA00004123"/>
    </source>
</evidence>
<dbReference type="FunFam" id="1.25.10.10:FF:000916">
    <property type="entry name" value="AGAP003548-PA"/>
    <property type="match status" value="1"/>
</dbReference>
<keyword evidence="5" id="KW-0963">Cytoplasm</keyword>
<keyword evidence="5" id="KW-0227">DNA damage</keyword>
<dbReference type="GO" id="GO:0016226">
    <property type="term" value="P:iron-sulfur cluster assembly"/>
    <property type="evidence" value="ECO:0007669"/>
    <property type="project" value="UniProtKB-UniRule"/>
</dbReference>
<reference evidence="8 9" key="1">
    <citation type="journal article" date="2007" name="Nature">
        <title>Evolution of genes and genomes on the Drosophila phylogeny.</title>
        <authorList>
            <consortium name="Drosophila 12 Genomes Consortium"/>
            <person name="Clark A.G."/>
            <person name="Eisen M.B."/>
            <person name="Smith D.R."/>
            <person name="Bergman C.M."/>
            <person name="Oliver B."/>
            <person name="Markow T.A."/>
            <person name="Kaufman T.C."/>
            <person name="Kellis M."/>
            <person name="Gelbart W."/>
            <person name="Iyer V.N."/>
            <person name="Pollard D.A."/>
            <person name="Sackton T.B."/>
            <person name="Larracuente A.M."/>
            <person name="Singh N.D."/>
            <person name="Abad J.P."/>
            <person name="Abt D.N."/>
            <person name="Adryan B."/>
            <person name="Aguade M."/>
            <person name="Akashi H."/>
            <person name="Anderson W.W."/>
            <person name="Aquadro C.F."/>
            <person name="Ardell D.H."/>
            <person name="Arguello R."/>
            <person name="Artieri C.G."/>
            <person name="Barbash D.A."/>
            <person name="Barker D."/>
            <person name="Barsanti P."/>
            <person name="Batterham P."/>
            <person name="Batzoglou S."/>
            <person name="Begun D."/>
            <person name="Bhutkar A."/>
            <person name="Blanco E."/>
            <person name="Bosak S.A."/>
            <person name="Bradley R.K."/>
            <person name="Brand A.D."/>
            <person name="Brent M.R."/>
            <person name="Brooks A.N."/>
            <person name="Brown R.H."/>
            <person name="Butlin R.K."/>
            <person name="Caggese C."/>
            <person name="Calvi B.R."/>
            <person name="Bernardo de Carvalho A."/>
            <person name="Caspi A."/>
            <person name="Castrezana S."/>
            <person name="Celniker S.E."/>
            <person name="Chang J.L."/>
            <person name="Chapple C."/>
            <person name="Chatterji S."/>
            <person name="Chinwalla A."/>
            <person name="Civetta A."/>
            <person name="Clifton S.W."/>
            <person name="Comeron J.M."/>
            <person name="Costello J.C."/>
            <person name="Coyne J.A."/>
            <person name="Daub J."/>
            <person name="David R.G."/>
            <person name="Delcher A.L."/>
            <person name="Delehaunty K."/>
            <person name="Do C.B."/>
            <person name="Ebling H."/>
            <person name="Edwards K."/>
            <person name="Eickbush T."/>
            <person name="Evans J.D."/>
            <person name="Filipski A."/>
            <person name="Findeiss S."/>
            <person name="Freyhult E."/>
            <person name="Fulton L."/>
            <person name="Fulton R."/>
            <person name="Garcia A.C."/>
            <person name="Gardiner A."/>
            <person name="Garfield D.A."/>
            <person name="Garvin B.E."/>
            <person name="Gibson G."/>
            <person name="Gilbert D."/>
            <person name="Gnerre S."/>
            <person name="Godfrey J."/>
            <person name="Good R."/>
            <person name="Gotea V."/>
            <person name="Gravely B."/>
            <person name="Greenberg A.J."/>
            <person name="Griffiths-Jones S."/>
            <person name="Gross S."/>
            <person name="Guigo R."/>
            <person name="Gustafson E.A."/>
            <person name="Haerty W."/>
            <person name="Hahn M.W."/>
            <person name="Halligan D.L."/>
            <person name="Halpern A.L."/>
            <person name="Halter G.M."/>
            <person name="Han M.V."/>
            <person name="Heger A."/>
            <person name="Hillier L."/>
            <person name="Hinrichs A.S."/>
            <person name="Holmes I."/>
            <person name="Hoskins R.A."/>
            <person name="Hubisz M.J."/>
            <person name="Hultmark D."/>
            <person name="Huntley M.A."/>
            <person name="Jaffe D.B."/>
            <person name="Jagadeeshan S."/>
            <person name="Jeck W.R."/>
            <person name="Johnson J."/>
            <person name="Jones C.D."/>
            <person name="Jordan W.C."/>
            <person name="Karpen G.H."/>
            <person name="Kataoka E."/>
            <person name="Keightley P.D."/>
            <person name="Kheradpour P."/>
            <person name="Kirkness E.F."/>
            <person name="Koerich L.B."/>
            <person name="Kristiansen K."/>
            <person name="Kudrna D."/>
            <person name="Kulathinal R.J."/>
            <person name="Kumar S."/>
            <person name="Kwok R."/>
            <person name="Lander E."/>
            <person name="Langley C.H."/>
            <person name="Lapoint R."/>
            <person name="Lazzaro B.P."/>
            <person name="Lee S.J."/>
            <person name="Levesque L."/>
            <person name="Li R."/>
            <person name="Lin C.F."/>
            <person name="Lin M.F."/>
            <person name="Lindblad-Toh K."/>
            <person name="Llopart A."/>
            <person name="Long M."/>
            <person name="Low L."/>
            <person name="Lozovsky E."/>
            <person name="Lu J."/>
            <person name="Luo M."/>
            <person name="Machado C.A."/>
            <person name="Makalowski W."/>
            <person name="Marzo M."/>
            <person name="Matsuda M."/>
            <person name="Matzkin L."/>
            <person name="McAllister B."/>
            <person name="McBride C.S."/>
            <person name="McKernan B."/>
            <person name="McKernan K."/>
            <person name="Mendez-Lago M."/>
            <person name="Minx P."/>
            <person name="Mollenhauer M.U."/>
            <person name="Montooth K."/>
            <person name="Mount S.M."/>
            <person name="Mu X."/>
            <person name="Myers E."/>
            <person name="Negre B."/>
            <person name="Newfeld S."/>
            <person name="Nielsen R."/>
            <person name="Noor M.A."/>
            <person name="O'Grady P."/>
            <person name="Pachter L."/>
            <person name="Papaceit M."/>
            <person name="Parisi M.J."/>
            <person name="Parisi M."/>
            <person name="Parts L."/>
            <person name="Pedersen J.S."/>
            <person name="Pesole G."/>
            <person name="Phillippy A.M."/>
            <person name="Ponting C.P."/>
            <person name="Pop M."/>
            <person name="Porcelli D."/>
            <person name="Powell J.R."/>
            <person name="Prohaska S."/>
            <person name="Pruitt K."/>
            <person name="Puig M."/>
            <person name="Quesneville H."/>
            <person name="Ram K.R."/>
            <person name="Rand D."/>
            <person name="Rasmussen M.D."/>
            <person name="Reed L.K."/>
            <person name="Reenan R."/>
            <person name="Reily A."/>
            <person name="Remington K.A."/>
            <person name="Rieger T.T."/>
            <person name="Ritchie M.G."/>
            <person name="Robin C."/>
            <person name="Rogers Y.H."/>
            <person name="Rohde C."/>
            <person name="Rozas J."/>
            <person name="Rubenfield M.J."/>
            <person name="Ruiz A."/>
            <person name="Russo S."/>
            <person name="Salzberg S.L."/>
            <person name="Sanchez-Gracia A."/>
            <person name="Saranga D.J."/>
            <person name="Sato H."/>
            <person name="Schaeffer S.W."/>
            <person name="Schatz M.C."/>
            <person name="Schlenke T."/>
            <person name="Schwartz R."/>
            <person name="Segarra C."/>
            <person name="Singh R.S."/>
            <person name="Sirot L."/>
            <person name="Sirota M."/>
            <person name="Sisneros N.B."/>
            <person name="Smith C.D."/>
            <person name="Smith T.F."/>
            <person name="Spieth J."/>
            <person name="Stage D.E."/>
            <person name="Stark A."/>
            <person name="Stephan W."/>
            <person name="Strausberg R.L."/>
            <person name="Strempel S."/>
            <person name="Sturgill D."/>
            <person name="Sutton G."/>
            <person name="Sutton G.G."/>
            <person name="Tao W."/>
            <person name="Teichmann S."/>
            <person name="Tobari Y.N."/>
            <person name="Tomimura Y."/>
            <person name="Tsolas J.M."/>
            <person name="Valente V.L."/>
            <person name="Venter E."/>
            <person name="Venter J.C."/>
            <person name="Vicario S."/>
            <person name="Vieira F.G."/>
            <person name="Vilella A.J."/>
            <person name="Villasante A."/>
            <person name="Walenz B."/>
            <person name="Wang J."/>
            <person name="Wasserman M."/>
            <person name="Watts T."/>
            <person name="Wilson D."/>
            <person name="Wilson R.K."/>
            <person name="Wing R.A."/>
            <person name="Wolfner M.F."/>
            <person name="Wong A."/>
            <person name="Wong G.K."/>
            <person name="Wu C.I."/>
            <person name="Wu G."/>
            <person name="Yamamoto D."/>
            <person name="Yang H.P."/>
            <person name="Yang S.P."/>
            <person name="Yorke J.A."/>
            <person name="Yoshida K."/>
            <person name="Zdobnov E."/>
            <person name="Zhang P."/>
            <person name="Zhang Y."/>
            <person name="Zimin A.V."/>
            <person name="Baldwin J."/>
            <person name="Abdouelleil A."/>
            <person name="Abdulkadir J."/>
            <person name="Abebe A."/>
            <person name="Abera B."/>
            <person name="Abreu J."/>
            <person name="Acer S.C."/>
            <person name="Aftuck L."/>
            <person name="Alexander A."/>
            <person name="An P."/>
            <person name="Anderson E."/>
            <person name="Anderson S."/>
            <person name="Arachi H."/>
            <person name="Azer M."/>
            <person name="Bachantsang P."/>
            <person name="Barry A."/>
            <person name="Bayul T."/>
            <person name="Berlin A."/>
            <person name="Bessette D."/>
            <person name="Bloom T."/>
            <person name="Blye J."/>
            <person name="Boguslavskiy L."/>
            <person name="Bonnet C."/>
            <person name="Boukhgalter B."/>
            <person name="Bourzgui I."/>
            <person name="Brown A."/>
            <person name="Cahill P."/>
            <person name="Channer S."/>
            <person name="Cheshatsang Y."/>
            <person name="Chuda L."/>
            <person name="Citroen M."/>
            <person name="Collymore A."/>
            <person name="Cooke P."/>
            <person name="Costello M."/>
            <person name="D'Aco K."/>
            <person name="Daza R."/>
            <person name="De Haan G."/>
            <person name="DeGray S."/>
            <person name="DeMaso C."/>
            <person name="Dhargay N."/>
            <person name="Dooley K."/>
            <person name="Dooley E."/>
            <person name="Doricent M."/>
            <person name="Dorje P."/>
            <person name="Dorjee K."/>
            <person name="Dupes A."/>
            <person name="Elong R."/>
            <person name="Falk J."/>
            <person name="Farina A."/>
            <person name="Faro S."/>
            <person name="Ferguson D."/>
            <person name="Fisher S."/>
            <person name="Foley C.D."/>
            <person name="Franke A."/>
            <person name="Friedrich D."/>
            <person name="Gadbois L."/>
            <person name="Gearin G."/>
            <person name="Gearin C.R."/>
            <person name="Giannoukos G."/>
            <person name="Goode T."/>
            <person name="Graham J."/>
            <person name="Grandbois E."/>
            <person name="Grewal S."/>
            <person name="Gyaltsen K."/>
            <person name="Hafez N."/>
            <person name="Hagos B."/>
            <person name="Hall J."/>
            <person name="Henson C."/>
            <person name="Hollinger A."/>
            <person name="Honan T."/>
            <person name="Huard M.D."/>
            <person name="Hughes L."/>
            <person name="Hurhula B."/>
            <person name="Husby M.E."/>
            <person name="Kamat A."/>
            <person name="Kanga B."/>
            <person name="Kashin S."/>
            <person name="Khazanovich D."/>
            <person name="Kisner P."/>
            <person name="Lance K."/>
            <person name="Lara M."/>
            <person name="Lee W."/>
            <person name="Lennon N."/>
            <person name="Letendre F."/>
            <person name="LeVine R."/>
            <person name="Lipovsky A."/>
            <person name="Liu X."/>
            <person name="Liu J."/>
            <person name="Liu S."/>
            <person name="Lokyitsang T."/>
            <person name="Lokyitsang Y."/>
            <person name="Lubonja R."/>
            <person name="Lui A."/>
            <person name="MacDonald P."/>
            <person name="Magnisalis V."/>
            <person name="Maru K."/>
            <person name="Matthews C."/>
            <person name="McCusker W."/>
            <person name="McDonough S."/>
            <person name="Mehta T."/>
            <person name="Meldrim J."/>
            <person name="Meneus L."/>
            <person name="Mihai O."/>
            <person name="Mihalev A."/>
            <person name="Mihova T."/>
            <person name="Mittelman R."/>
            <person name="Mlenga V."/>
            <person name="Montmayeur A."/>
            <person name="Mulrain L."/>
            <person name="Navidi A."/>
            <person name="Naylor J."/>
            <person name="Negash T."/>
            <person name="Nguyen T."/>
            <person name="Nguyen N."/>
            <person name="Nicol R."/>
            <person name="Norbu C."/>
            <person name="Norbu N."/>
            <person name="Novod N."/>
            <person name="O'Neill B."/>
            <person name="Osman S."/>
            <person name="Markiewicz E."/>
            <person name="Oyono O.L."/>
            <person name="Patti C."/>
            <person name="Phunkhang P."/>
            <person name="Pierre F."/>
            <person name="Priest M."/>
            <person name="Raghuraman S."/>
            <person name="Rege F."/>
            <person name="Reyes R."/>
            <person name="Rise C."/>
            <person name="Rogov P."/>
            <person name="Ross K."/>
            <person name="Ryan E."/>
            <person name="Settipalli S."/>
            <person name="Shea T."/>
            <person name="Sherpa N."/>
            <person name="Shi L."/>
            <person name="Shih D."/>
            <person name="Sparrow T."/>
            <person name="Spaulding J."/>
            <person name="Stalker J."/>
            <person name="Stange-Thomann N."/>
            <person name="Stavropoulos S."/>
            <person name="Stone C."/>
            <person name="Strader C."/>
            <person name="Tesfaye S."/>
            <person name="Thomson T."/>
            <person name="Thoulutsang Y."/>
            <person name="Thoulutsang D."/>
            <person name="Topham K."/>
            <person name="Topping I."/>
            <person name="Tsamla T."/>
            <person name="Vassiliev H."/>
            <person name="Vo A."/>
            <person name="Wangchuk T."/>
            <person name="Wangdi T."/>
            <person name="Weiand M."/>
            <person name="Wilkinson J."/>
            <person name="Wilson A."/>
            <person name="Yadav S."/>
            <person name="Young G."/>
            <person name="Yu Q."/>
            <person name="Zembek L."/>
            <person name="Zhong D."/>
            <person name="Zimmer A."/>
            <person name="Zwirko Z."/>
            <person name="Jaffe D.B."/>
            <person name="Alvarez P."/>
            <person name="Brockman W."/>
            <person name="Butler J."/>
            <person name="Chin C."/>
            <person name="Gnerre S."/>
            <person name="Grabherr M."/>
            <person name="Kleber M."/>
            <person name="Mauceli E."/>
            <person name="MacCallum I."/>
        </authorList>
    </citation>
    <scope>NUCLEOTIDE SEQUENCE [LARGE SCALE GENOMIC DNA]</scope>
    <source>
        <strain evidence="9">Rob3c / Tucson 14021-0248.25</strain>
    </source>
</reference>
<sequence length="959" mass="107108">MTTPTRATLEKALKSDQKLVKAATQIAKDLTAKAYDISALAEALGFALSSPDMEERVAGTNLLSAVLIALPQDLLQERQLEFLSTFYMDRLRDHHNVMPAIIDGIDALVHMKALPRAQIPQILQSFFEHTTCQSQTRSDRTKLFHIFQYLTENFQDELQAMAGDFVYGLINSIDSERDPRNLDIIFSFMPEFLSTYPLLHLAEEMFEIFACYFPIDFNPSKQDPAAITRDELSIKLTNCLVANNEFAEGTVVLAIEKLESELLVAKLDSIELLHQAAVKFPPSVLEPHFDQIWQALKTETFPGNDNEEILKASLKALSALLERAAHIPDISHSYQSSILGVILPHLSDVNQRLFHPATGIALVCVSGDAPYAADKILNSFLLKLQAADASSEQRIKIYYIVSQVYKLSALRGSLQKLDTTIRESVQDDVIASLRLIEQEEFDAKKEDLELQKAALSVLNESVPLLSEKQRALIYKALVQLVSHPSIDIDFTTLTVSLGALQPVEVQSNFIDVCVRNFEIFSTFVKRKIYTNLLPLMPQIAFTQRILDLVMTQTFNDTTAEPVRLLALEALNKLLLLEDQRFIVDLQQESNLLHKLIELGQKTEGLSMQSLEQIAGALSRITQQLPLSEQSAIVSEYLPGLNLSQSADLYITKGLLGYLHKDITLDDHFERLLTDLTQLSLNSDNEQLRVIAHHLLCSMVNKMESNPANRSKVKKITEQLKVAIKKGDVRAVEILAWVGKGLVVAGFDEAADVVGDLSDLLKHPSLSTAAALGFDIIAAEYPELDLPVVKFLYKQKLFHTIMGKMGSKLANYCVHHLKAFVYVLKATPQAVIKLNIEQLGPLLFKSLEEHNEAQSLCIALGICEKFVAQQDTYFQGHLAHLIPSCLELSKYKAQHTMQVRIAALQLLYDVTKYPTFVLLPHKVDVTLALAAALDDPKRLVRNTAVKARNAWYLVGAPSPN</sequence>
<dbReference type="Pfam" id="PF12460">
    <property type="entry name" value="MMS19_C"/>
    <property type="match status" value="1"/>
</dbReference>
<dbReference type="PANTHER" id="PTHR12891">
    <property type="entry name" value="DNA REPAIR/TRANSCRIPTION PROTEIN MET18/MMS19"/>
    <property type="match status" value="1"/>
</dbReference>
<evidence type="ECO:0000259" key="6">
    <source>
        <dbReference type="Pfam" id="PF12460"/>
    </source>
</evidence>
<evidence type="ECO:0000313" key="8">
    <source>
        <dbReference type="EMBL" id="EDW54915.1"/>
    </source>
</evidence>
<comment type="function">
    <text evidence="5">Key component of the cytosolic iron-sulfur protein assembly (CIA) complex, a multiprotein complex that mediates the incorporation of iron-sulfur cluster into apoproteins specifically involved in DNA metabolism and genomic integrity. In the CIA complex, MMS19 acts as an adapter between early-acting CIA components and a subset of cellular target iron-sulfur proteins.</text>
</comment>
<evidence type="ECO:0000256" key="2">
    <source>
        <dbReference type="ARBA" id="ARBA00009340"/>
    </source>
</evidence>
<dbReference type="InterPro" id="IPR011989">
    <property type="entry name" value="ARM-like"/>
</dbReference>
<evidence type="ECO:0000256" key="3">
    <source>
        <dbReference type="ARBA" id="ARBA00022737"/>
    </source>
</evidence>
<dbReference type="GO" id="GO:0140014">
    <property type="term" value="P:mitotic nuclear division"/>
    <property type="evidence" value="ECO:0007669"/>
    <property type="project" value="EnsemblMetazoa"/>
</dbReference>
<dbReference type="KEGG" id="dse:6613913"/>
<dbReference type="GO" id="GO:0006281">
    <property type="term" value="P:DNA repair"/>
    <property type="evidence" value="ECO:0007669"/>
    <property type="project" value="UniProtKB-UniRule"/>
</dbReference>
<comment type="similarity">
    <text evidence="2 5">Belongs to the MET18/MMS19 family.</text>
</comment>
<dbReference type="EMBL" id="CH480821">
    <property type="protein sequence ID" value="EDW54915.1"/>
    <property type="molecule type" value="Genomic_DNA"/>
</dbReference>
<keyword evidence="4 5" id="KW-0539">Nucleus</keyword>
<dbReference type="OMA" id="FSFMPEF"/>
<dbReference type="InterPro" id="IPR024687">
    <property type="entry name" value="MMS19_C"/>
</dbReference>